<dbReference type="InterPro" id="IPR037950">
    <property type="entry name" value="PgdA-like"/>
</dbReference>
<organism evidence="6 7">
    <name type="scientific">Roseovarius spongiae</name>
    <dbReference type="NCBI Taxonomy" id="2320272"/>
    <lineage>
        <taxon>Bacteria</taxon>
        <taxon>Pseudomonadati</taxon>
        <taxon>Pseudomonadota</taxon>
        <taxon>Alphaproteobacteria</taxon>
        <taxon>Rhodobacterales</taxon>
        <taxon>Roseobacteraceae</taxon>
        <taxon>Roseovarius</taxon>
    </lineage>
</organism>
<name>A0A3A8AXD0_9RHOB</name>
<dbReference type="Gene3D" id="3.20.20.370">
    <property type="entry name" value="Glycoside hydrolase/deacetylase"/>
    <property type="match status" value="1"/>
</dbReference>
<proteinExistence type="inferred from homology"/>
<comment type="similarity">
    <text evidence="2">Belongs to the polysaccharide deacetylase family.</text>
</comment>
<keyword evidence="7" id="KW-1185">Reference proteome</keyword>
<accession>A0A3A8AXD0</accession>
<dbReference type="RefSeq" id="WP_121163431.1">
    <property type="nucleotide sequence ID" value="NZ_RAPE01000001.1"/>
</dbReference>
<dbReference type="GO" id="GO:0005975">
    <property type="term" value="P:carbohydrate metabolic process"/>
    <property type="evidence" value="ECO:0007669"/>
    <property type="project" value="InterPro"/>
</dbReference>
<dbReference type="PROSITE" id="PS51677">
    <property type="entry name" value="NODB"/>
    <property type="match status" value="1"/>
</dbReference>
<gene>
    <name evidence="6" type="ORF">D6850_02235</name>
</gene>
<dbReference type="OrthoDB" id="9784220at2"/>
<comment type="function">
    <text evidence="1">Is involved in generating a small heat-stable compound (Nod), an acylated oligomer of N-acetylglucosamine, that stimulates mitosis in various plant protoplasts.</text>
</comment>
<evidence type="ECO:0000256" key="3">
    <source>
        <dbReference type="ARBA" id="ARBA00020071"/>
    </source>
</evidence>
<dbReference type="CDD" id="cd10938">
    <property type="entry name" value="CE4_HpPgdA_like"/>
    <property type="match status" value="1"/>
</dbReference>
<sequence length="303" mass="33775">MIRNPVPWPNGAKCAACVTFDMDADSLVHIAHPKDSHRKAATTSMLQYGPEVAIPRIVETYRRIGIRQSFFIPAWCVERYPQAVETILSGDNEIGHHGYIHEHPNELGPDEEAHWLDVGIDILKRATGAAPRGWRAPLYNMSDASCALLAERGFSYDASLMGDDQPYMLDTPKGSLVELPTHWGLDDWPQFVQSDDLGYFGNIMAPETGFAPYVQEFEAIRRHGGLWVAVVHPFATGRLARWEVVAQFLERVVDAGDVWFAPMEEIAAHVRKVTEAGDYAPRRVKMPAYSGPVYGDAVAKYAP</sequence>
<evidence type="ECO:0000256" key="4">
    <source>
        <dbReference type="ARBA" id="ARBA00032976"/>
    </source>
</evidence>
<evidence type="ECO:0000259" key="5">
    <source>
        <dbReference type="PROSITE" id="PS51677"/>
    </source>
</evidence>
<protein>
    <recommendedName>
        <fullName evidence="3">Chitooligosaccharide deacetylase</fullName>
    </recommendedName>
    <alternativeName>
        <fullName evidence="4">Nodulation protein B</fullName>
    </alternativeName>
</protein>
<evidence type="ECO:0000313" key="6">
    <source>
        <dbReference type="EMBL" id="RKF16396.1"/>
    </source>
</evidence>
<dbReference type="Pfam" id="PF01522">
    <property type="entry name" value="Polysacc_deac_1"/>
    <property type="match status" value="1"/>
</dbReference>
<dbReference type="SUPFAM" id="SSF88713">
    <property type="entry name" value="Glycoside hydrolase/deacetylase"/>
    <property type="match status" value="1"/>
</dbReference>
<reference evidence="6 7" key="1">
    <citation type="submission" date="2018-09" db="EMBL/GenBank/DDBJ databases">
        <title>Roseovarius spongiae sp. nov., isolated from a marine sponge.</title>
        <authorList>
            <person name="Zhuang L."/>
            <person name="Luo L."/>
        </authorList>
    </citation>
    <scope>NUCLEOTIDE SEQUENCE [LARGE SCALE GENOMIC DNA]</scope>
    <source>
        <strain evidence="6 7">HN-E21</strain>
    </source>
</reference>
<dbReference type="InterPro" id="IPR011330">
    <property type="entry name" value="Glyco_hydro/deAcase_b/a-brl"/>
</dbReference>
<dbReference type="InterPro" id="IPR002509">
    <property type="entry name" value="NODB_dom"/>
</dbReference>
<dbReference type="EMBL" id="RAPE01000001">
    <property type="protein sequence ID" value="RKF16396.1"/>
    <property type="molecule type" value="Genomic_DNA"/>
</dbReference>
<evidence type="ECO:0000256" key="2">
    <source>
        <dbReference type="ARBA" id="ARBA00010973"/>
    </source>
</evidence>
<dbReference type="PANTHER" id="PTHR47561">
    <property type="entry name" value="POLYSACCHARIDE DEACETYLASE FAMILY PROTEIN (AFU_ORTHOLOGUE AFUA_6G05030)"/>
    <property type="match status" value="1"/>
</dbReference>
<dbReference type="PANTHER" id="PTHR47561:SF1">
    <property type="entry name" value="POLYSACCHARIDE DEACETYLASE FAMILY PROTEIN (AFU_ORTHOLOGUE AFUA_6G05030)"/>
    <property type="match status" value="1"/>
</dbReference>
<evidence type="ECO:0000256" key="1">
    <source>
        <dbReference type="ARBA" id="ARBA00003236"/>
    </source>
</evidence>
<dbReference type="AlphaFoldDB" id="A0A3A8AXD0"/>
<evidence type="ECO:0000313" key="7">
    <source>
        <dbReference type="Proteomes" id="UP000281128"/>
    </source>
</evidence>
<feature type="domain" description="NodB homology" evidence="5">
    <location>
        <begin position="38"/>
        <end position="261"/>
    </location>
</feature>
<dbReference type="GO" id="GO:0016810">
    <property type="term" value="F:hydrolase activity, acting on carbon-nitrogen (but not peptide) bonds"/>
    <property type="evidence" value="ECO:0007669"/>
    <property type="project" value="InterPro"/>
</dbReference>
<comment type="caution">
    <text evidence="6">The sequence shown here is derived from an EMBL/GenBank/DDBJ whole genome shotgun (WGS) entry which is preliminary data.</text>
</comment>
<dbReference type="Proteomes" id="UP000281128">
    <property type="component" value="Unassembled WGS sequence"/>
</dbReference>